<dbReference type="InterPro" id="IPR006571">
    <property type="entry name" value="TLDc_dom"/>
</dbReference>
<dbReference type="SMART" id="SM00584">
    <property type="entry name" value="TLDc"/>
    <property type="match status" value="1"/>
</dbReference>
<evidence type="ECO:0000313" key="8">
    <source>
        <dbReference type="Proteomes" id="UP001222932"/>
    </source>
</evidence>
<evidence type="ECO:0000259" key="6">
    <source>
        <dbReference type="PROSITE" id="PS51886"/>
    </source>
</evidence>
<evidence type="ECO:0000256" key="4">
    <source>
        <dbReference type="ARBA" id="ARBA00040604"/>
    </source>
</evidence>
<gene>
    <name evidence="7" type="primary">OXR1</name>
    <name evidence="7" type="ORF">CspeluHIS016_0703470</name>
</gene>
<keyword evidence="3" id="KW-0496">Mitochondrion</keyword>
<proteinExistence type="inferred from homology"/>
<feature type="region of interest" description="Disordered" evidence="5">
    <location>
        <begin position="217"/>
        <end position="265"/>
    </location>
</feature>
<evidence type="ECO:0000256" key="3">
    <source>
        <dbReference type="ARBA" id="ARBA00023128"/>
    </source>
</evidence>
<dbReference type="Proteomes" id="UP001222932">
    <property type="component" value="Unassembled WGS sequence"/>
</dbReference>
<organism evidence="7 8">
    <name type="scientific">Cutaneotrichosporon spelunceum</name>
    <dbReference type="NCBI Taxonomy" id="1672016"/>
    <lineage>
        <taxon>Eukaryota</taxon>
        <taxon>Fungi</taxon>
        <taxon>Dikarya</taxon>
        <taxon>Basidiomycota</taxon>
        <taxon>Agaricomycotina</taxon>
        <taxon>Tremellomycetes</taxon>
        <taxon>Trichosporonales</taxon>
        <taxon>Trichosporonaceae</taxon>
        <taxon>Cutaneotrichosporon</taxon>
    </lineage>
</organism>
<feature type="compositionally biased region" description="Polar residues" evidence="5">
    <location>
        <begin position="238"/>
        <end position="265"/>
    </location>
</feature>
<dbReference type="PROSITE" id="PS51886">
    <property type="entry name" value="TLDC"/>
    <property type="match status" value="1"/>
</dbReference>
<accession>A0AAD3YEV4</accession>
<dbReference type="AlphaFoldDB" id="A0AAD3YEV4"/>
<reference evidence="7" key="1">
    <citation type="journal article" date="2023" name="BMC Genomics">
        <title>Chromosome-level genome assemblies of Cutaneotrichosporon spp. (Trichosporonales, Basidiomycota) reveal imbalanced evolution between nucleotide sequences and chromosome synteny.</title>
        <authorList>
            <person name="Kobayashi Y."/>
            <person name="Kayamori A."/>
            <person name="Aoki K."/>
            <person name="Shiwa Y."/>
            <person name="Matsutani M."/>
            <person name="Fujita N."/>
            <person name="Sugita T."/>
            <person name="Iwasaki W."/>
            <person name="Tanaka N."/>
            <person name="Takashima M."/>
        </authorList>
    </citation>
    <scope>NUCLEOTIDE SEQUENCE</scope>
    <source>
        <strain evidence="7">HIS016</strain>
    </source>
</reference>
<feature type="compositionally biased region" description="Polar residues" evidence="5">
    <location>
        <begin position="140"/>
        <end position="153"/>
    </location>
</feature>
<feature type="region of interest" description="Disordered" evidence="5">
    <location>
        <begin position="138"/>
        <end position="199"/>
    </location>
</feature>
<evidence type="ECO:0000256" key="5">
    <source>
        <dbReference type="SAM" id="MobiDB-lite"/>
    </source>
</evidence>
<reference evidence="7" key="2">
    <citation type="submission" date="2023-06" db="EMBL/GenBank/DDBJ databases">
        <authorList>
            <person name="Kobayashi Y."/>
            <person name="Kayamori A."/>
            <person name="Aoki K."/>
            <person name="Shiwa Y."/>
            <person name="Fujita N."/>
            <person name="Sugita T."/>
            <person name="Iwasaki W."/>
            <person name="Tanaka N."/>
            <person name="Takashima M."/>
        </authorList>
    </citation>
    <scope>NUCLEOTIDE SEQUENCE</scope>
    <source>
        <strain evidence="7">HIS016</strain>
    </source>
</reference>
<dbReference type="GO" id="GO:0005634">
    <property type="term" value="C:nucleus"/>
    <property type="evidence" value="ECO:0007669"/>
    <property type="project" value="TreeGrafter"/>
</dbReference>
<evidence type="ECO:0000313" key="7">
    <source>
        <dbReference type="EMBL" id="GMK59332.1"/>
    </source>
</evidence>
<keyword evidence="8" id="KW-1185">Reference proteome</keyword>
<sequence length="542" mass="58976">MTTKFGSVVAAEWRALRNDVDVMSPPQAYPPILLTLRLFILPTHPPPLLVCLENEVTSEVSRFTCSTTMDASSATFDRSKTNALKQSSSSDFGDFQSVPVASSPISAISVNACQAGEEPNLDSDDLLMSFDEVDERPTRKSSFARSAQHSNKFSDGPDFDPSARRSVETSPTRSLNRPLRGRRSFSTFTGPSSPPRVSEAGADIIFQSPYRVGNNNSAAKSLRRMSSQGLDFERSLTEDPSWNPSGSAHTSRPPTVPEDSSPNRTRSLVDALAASKLATKWKRSVLGPNLIQQLGAEPEPPSRTAVPIDVSHTSPFATRDQIAGTYVAPTGAPGFRDIGRGRWDEDTESSGPKLAGRQESTTPVLSQAQAEALRPHLPARQRIYNTWHLLFSLDQHGASLSSLYRESGNYAESHNMAGSLLVTRDMEDHVFGVYLNEPIAKREGTYYGSGEAFMFKFVDGESKPRIFPWTGRNQYIALCEANFISFGGGGTSYGLLLDGTFSQNSSATSPAFQNEVLCSDSGIFSEKGQPFDCLGLEVWATA</sequence>
<name>A0AAD3YEV4_9TREE</name>
<feature type="domain" description="TLDc" evidence="6">
    <location>
        <begin position="363"/>
        <end position="542"/>
    </location>
</feature>
<feature type="compositionally biased region" description="Polar residues" evidence="5">
    <location>
        <begin position="217"/>
        <end position="229"/>
    </location>
</feature>
<dbReference type="PANTHER" id="PTHR23354:SF62">
    <property type="entry name" value="MUSTARD, ISOFORM V"/>
    <property type="match status" value="1"/>
</dbReference>
<feature type="region of interest" description="Disordered" evidence="5">
    <location>
        <begin position="330"/>
        <end position="361"/>
    </location>
</feature>
<evidence type="ECO:0000256" key="1">
    <source>
        <dbReference type="ARBA" id="ARBA00004173"/>
    </source>
</evidence>
<dbReference type="GO" id="GO:0005739">
    <property type="term" value="C:mitochondrion"/>
    <property type="evidence" value="ECO:0007669"/>
    <property type="project" value="UniProtKB-SubCell"/>
</dbReference>
<comment type="subcellular location">
    <subcellularLocation>
        <location evidence="1">Mitochondrion</location>
    </subcellularLocation>
</comment>
<protein>
    <recommendedName>
        <fullName evidence="4">Oxidation resistance protein 1</fullName>
    </recommendedName>
</protein>
<evidence type="ECO:0000256" key="2">
    <source>
        <dbReference type="ARBA" id="ARBA00009540"/>
    </source>
</evidence>
<dbReference type="EMBL" id="BTCM01000007">
    <property type="protein sequence ID" value="GMK59332.1"/>
    <property type="molecule type" value="Genomic_DNA"/>
</dbReference>
<dbReference type="PANTHER" id="PTHR23354">
    <property type="entry name" value="NUCLEOLAR PROTEIN 7/ESTROGEN RECEPTOR COACTIVATOR-RELATED"/>
    <property type="match status" value="1"/>
</dbReference>
<comment type="caution">
    <text evidence="7">The sequence shown here is derived from an EMBL/GenBank/DDBJ whole genome shotgun (WGS) entry which is preliminary data.</text>
</comment>
<comment type="similarity">
    <text evidence="2">Belongs to the OXR1 family.</text>
</comment>
<dbReference type="Pfam" id="PF07534">
    <property type="entry name" value="TLD"/>
    <property type="match status" value="1"/>
</dbReference>
<dbReference type="GO" id="GO:0006979">
    <property type="term" value="P:response to oxidative stress"/>
    <property type="evidence" value="ECO:0007669"/>
    <property type="project" value="TreeGrafter"/>
</dbReference>